<comment type="caution">
    <text evidence="2">The sequence shown here is derived from an EMBL/GenBank/DDBJ whole genome shotgun (WGS) entry which is preliminary data.</text>
</comment>
<evidence type="ECO:0000313" key="2">
    <source>
        <dbReference type="EMBL" id="GGD44077.1"/>
    </source>
</evidence>
<sequence>MTNRMPRILPDDMSQEQADLYAEFMADTFKHAVPKPQGGGLNGPPGTWLLSPQVGRAFRAMYRALRYETELTARGREIAVLLHAAERDCAFELHAHRLIAIRDGLSEDEVEALVAQRPIENASEEEEMIFRTALALVRHRELTDEQYAETTAVLGERKLFELISLLGYFDVLATQLTVFGVKPPVDEASQ</sequence>
<gene>
    <name evidence="2" type="ORF">GCM10010915_26540</name>
</gene>
<keyword evidence="3" id="KW-1185">Reference proteome</keyword>
<dbReference type="SUPFAM" id="SSF69118">
    <property type="entry name" value="AhpD-like"/>
    <property type="match status" value="1"/>
</dbReference>
<dbReference type="InterPro" id="IPR003779">
    <property type="entry name" value="CMD-like"/>
</dbReference>
<dbReference type="Proteomes" id="UP000633205">
    <property type="component" value="Unassembled WGS sequence"/>
</dbReference>
<accession>A0A916YH85</accession>
<reference evidence="2" key="1">
    <citation type="journal article" date="2014" name="Int. J. Syst. Evol. Microbiol.">
        <title>Complete genome sequence of Corynebacterium casei LMG S-19264T (=DSM 44701T), isolated from a smear-ripened cheese.</title>
        <authorList>
            <consortium name="US DOE Joint Genome Institute (JGI-PGF)"/>
            <person name="Walter F."/>
            <person name="Albersmeier A."/>
            <person name="Kalinowski J."/>
            <person name="Ruckert C."/>
        </authorList>
    </citation>
    <scope>NUCLEOTIDE SEQUENCE</scope>
    <source>
        <strain evidence="2">CGMCC 1.15152</strain>
    </source>
</reference>
<dbReference type="InterPro" id="IPR029032">
    <property type="entry name" value="AhpD-like"/>
</dbReference>
<evidence type="ECO:0000259" key="1">
    <source>
        <dbReference type="Pfam" id="PF02627"/>
    </source>
</evidence>
<evidence type="ECO:0000313" key="3">
    <source>
        <dbReference type="Proteomes" id="UP000633205"/>
    </source>
</evidence>
<reference evidence="2" key="2">
    <citation type="submission" date="2020-09" db="EMBL/GenBank/DDBJ databases">
        <authorList>
            <person name="Sun Q."/>
            <person name="Zhou Y."/>
        </authorList>
    </citation>
    <scope>NUCLEOTIDE SEQUENCE</scope>
    <source>
        <strain evidence="2">CGMCC 1.15152</strain>
    </source>
</reference>
<dbReference type="PANTHER" id="PTHR34846">
    <property type="entry name" value="4-CARBOXYMUCONOLACTONE DECARBOXYLASE FAMILY PROTEIN (AFU_ORTHOLOGUE AFUA_6G11590)"/>
    <property type="match status" value="1"/>
</dbReference>
<name>A0A916YH85_9MICO</name>
<organism evidence="2 3">
    <name type="scientific">Microbacterium faecale</name>
    <dbReference type="NCBI Taxonomy" id="1804630"/>
    <lineage>
        <taxon>Bacteria</taxon>
        <taxon>Bacillati</taxon>
        <taxon>Actinomycetota</taxon>
        <taxon>Actinomycetes</taxon>
        <taxon>Micrococcales</taxon>
        <taxon>Microbacteriaceae</taxon>
        <taxon>Microbacterium</taxon>
    </lineage>
</organism>
<dbReference type="Pfam" id="PF02627">
    <property type="entry name" value="CMD"/>
    <property type="match status" value="1"/>
</dbReference>
<dbReference type="Gene3D" id="1.20.1290.10">
    <property type="entry name" value="AhpD-like"/>
    <property type="match status" value="1"/>
</dbReference>
<dbReference type="PANTHER" id="PTHR34846:SF5">
    <property type="entry name" value="CARBOXYMUCONOLACTONE DECARBOXYLASE-LIKE DOMAIN-CONTAINING PROTEIN"/>
    <property type="match status" value="1"/>
</dbReference>
<feature type="domain" description="Carboxymuconolactone decarboxylase-like" evidence="1">
    <location>
        <begin position="52"/>
        <end position="122"/>
    </location>
</feature>
<dbReference type="RefSeq" id="WP_188712890.1">
    <property type="nucleotide sequence ID" value="NZ_BMHO01000002.1"/>
</dbReference>
<protein>
    <recommendedName>
        <fullName evidence="1">Carboxymuconolactone decarboxylase-like domain-containing protein</fullName>
    </recommendedName>
</protein>
<dbReference type="GO" id="GO:0051920">
    <property type="term" value="F:peroxiredoxin activity"/>
    <property type="evidence" value="ECO:0007669"/>
    <property type="project" value="InterPro"/>
</dbReference>
<dbReference type="EMBL" id="BMHO01000002">
    <property type="protein sequence ID" value="GGD44077.1"/>
    <property type="molecule type" value="Genomic_DNA"/>
</dbReference>
<proteinExistence type="predicted"/>
<dbReference type="AlphaFoldDB" id="A0A916YH85"/>